<proteinExistence type="predicted"/>
<dbReference type="EMBL" id="GBRH01224309">
    <property type="protein sequence ID" value="JAD73586.1"/>
    <property type="molecule type" value="Transcribed_RNA"/>
</dbReference>
<evidence type="ECO:0000313" key="1">
    <source>
        <dbReference type="EMBL" id="JAD73586.1"/>
    </source>
</evidence>
<name>A0A0A9CDF6_ARUDO</name>
<reference evidence="1" key="1">
    <citation type="submission" date="2014-09" db="EMBL/GenBank/DDBJ databases">
        <authorList>
            <person name="Magalhaes I.L.F."/>
            <person name="Oliveira U."/>
            <person name="Santos F.R."/>
            <person name="Vidigal T.H.D.A."/>
            <person name="Brescovit A.D."/>
            <person name="Santos A.J."/>
        </authorList>
    </citation>
    <scope>NUCLEOTIDE SEQUENCE</scope>
    <source>
        <tissue evidence="1">Shoot tissue taken approximately 20 cm above the soil surface</tissue>
    </source>
</reference>
<organism evidence="1">
    <name type="scientific">Arundo donax</name>
    <name type="common">Giant reed</name>
    <name type="synonym">Donax arundinaceus</name>
    <dbReference type="NCBI Taxonomy" id="35708"/>
    <lineage>
        <taxon>Eukaryota</taxon>
        <taxon>Viridiplantae</taxon>
        <taxon>Streptophyta</taxon>
        <taxon>Embryophyta</taxon>
        <taxon>Tracheophyta</taxon>
        <taxon>Spermatophyta</taxon>
        <taxon>Magnoliopsida</taxon>
        <taxon>Liliopsida</taxon>
        <taxon>Poales</taxon>
        <taxon>Poaceae</taxon>
        <taxon>PACMAD clade</taxon>
        <taxon>Arundinoideae</taxon>
        <taxon>Arundineae</taxon>
        <taxon>Arundo</taxon>
    </lineage>
</organism>
<accession>A0A0A9CDF6</accession>
<sequence>MWHFLLRQTLSTLSFLQHLSLYFGVADSKYLSMAKATLYLLQCFHPLSLL</sequence>
<reference evidence="1" key="2">
    <citation type="journal article" date="2015" name="Data Brief">
        <title>Shoot transcriptome of the giant reed, Arundo donax.</title>
        <authorList>
            <person name="Barrero R.A."/>
            <person name="Guerrero F.D."/>
            <person name="Moolhuijzen P."/>
            <person name="Goolsby J.A."/>
            <person name="Tidwell J."/>
            <person name="Bellgard S.E."/>
            <person name="Bellgard M.I."/>
        </authorList>
    </citation>
    <scope>NUCLEOTIDE SEQUENCE</scope>
    <source>
        <tissue evidence="1">Shoot tissue taken approximately 20 cm above the soil surface</tissue>
    </source>
</reference>
<dbReference type="AlphaFoldDB" id="A0A0A9CDF6"/>
<protein>
    <submittedName>
        <fullName evidence="1">Uncharacterized protein</fullName>
    </submittedName>
</protein>